<dbReference type="OrthoDB" id="7204167at2"/>
<accession>A0A1Y5T9N5</accession>
<dbReference type="AlphaFoldDB" id="A0A1Y5T9N5"/>
<evidence type="ECO:0000313" key="2">
    <source>
        <dbReference type="Proteomes" id="UP000193307"/>
    </source>
</evidence>
<organism evidence="1 2">
    <name type="scientific">Pacificibacter marinus</name>
    <dbReference type="NCBI Taxonomy" id="658057"/>
    <lineage>
        <taxon>Bacteria</taxon>
        <taxon>Pseudomonadati</taxon>
        <taxon>Pseudomonadota</taxon>
        <taxon>Alphaproteobacteria</taxon>
        <taxon>Rhodobacterales</taxon>
        <taxon>Roseobacteraceae</taxon>
        <taxon>Pacificibacter</taxon>
    </lineage>
</organism>
<dbReference type="InterPro" id="IPR029069">
    <property type="entry name" value="HotDog_dom_sf"/>
</dbReference>
<dbReference type="CDD" id="cd00586">
    <property type="entry name" value="4HBT"/>
    <property type="match status" value="1"/>
</dbReference>
<name>A0A1Y5T9N5_9RHOB</name>
<proteinExistence type="predicted"/>
<dbReference type="GO" id="GO:0018739">
    <property type="term" value="F:4-hydroxybenzoyl-CoA thioesterase activity"/>
    <property type="evidence" value="ECO:0007669"/>
    <property type="project" value="UniProtKB-EC"/>
</dbReference>
<evidence type="ECO:0000313" key="1">
    <source>
        <dbReference type="EMBL" id="SLN58948.1"/>
    </source>
</evidence>
<dbReference type="SUPFAM" id="SSF54637">
    <property type="entry name" value="Thioesterase/thiol ester dehydrase-isomerase"/>
    <property type="match status" value="1"/>
</dbReference>
<dbReference type="EC" id="3.1.2.23" evidence="1"/>
<sequence>MTKTFTLKRQVEFNHCDMAGIVFYPRYFEMISSSIERFFADAMEFSWGEMRQTDGGMGTPMGSIDVRFRAPSRLGEWLEFTVFIKRLGTSSATFDLACASNDETRFTGSATVVYANTSTGKSAPWPNSLRSKMSTYLMSPTP</sequence>
<keyword evidence="1" id="KW-0378">Hydrolase</keyword>
<dbReference type="Proteomes" id="UP000193307">
    <property type="component" value="Unassembled WGS sequence"/>
</dbReference>
<dbReference type="EMBL" id="FWFW01000011">
    <property type="protein sequence ID" value="SLN58948.1"/>
    <property type="molecule type" value="Genomic_DNA"/>
</dbReference>
<dbReference type="RefSeq" id="WP_085850152.1">
    <property type="nucleotide sequence ID" value="NZ_FNZV01000011.1"/>
</dbReference>
<dbReference type="Gene3D" id="3.10.129.10">
    <property type="entry name" value="Hotdog Thioesterase"/>
    <property type="match status" value="1"/>
</dbReference>
<dbReference type="Pfam" id="PF13279">
    <property type="entry name" value="4HBT_2"/>
    <property type="match status" value="1"/>
</dbReference>
<keyword evidence="2" id="KW-1185">Reference proteome</keyword>
<reference evidence="1 2" key="1">
    <citation type="submission" date="2017-03" db="EMBL/GenBank/DDBJ databases">
        <authorList>
            <person name="Afonso C.L."/>
            <person name="Miller P.J."/>
            <person name="Scott M.A."/>
            <person name="Spackman E."/>
            <person name="Goraichik I."/>
            <person name="Dimitrov K.M."/>
            <person name="Suarez D.L."/>
            <person name="Swayne D.E."/>
        </authorList>
    </citation>
    <scope>NUCLEOTIDE SEQUENCE [LARGE SCALE GENOMIC DNA]</scope>
    <source>
        <strain evidence="1 2">CECT 7971</strain>
    </source>
</reference>
<gene>
    <name evidence="1" type="ORF">PAM7971_03050</name>
</gene>
<dbReference type="STRING" id="658057.SAMN04488032_11193"/>
<protein>
    <submittedName>
        <fullName evidence="1">4-hydroxybenzoyl-CoA thioesterase</fullName>
        <ecNumber evidence="1">3.1.2.23</ecNumber>
    </submittedName>
</protein>